<dbReference type="SMART" id="SM00028">
    <property type="entry name" value="TPR"/>
    <property type="match status" value="3"/>
</dbReference>
<keyword evidence="3" id="KW-0732">Signal</keyword>
<evidence type="ECO:0000256" key="3">
    <source>
        <dbReference type="SAM" id="SignalP"/>
    </source>
</evidence>
<gene>
    <name evidence="4" type="ORF">HG66A1_04330</name>
</gene>
<feature type="compositionally biased region" description="Basic and acidic residues" evidence="2">
    <location>
        <begin position="293"/>
        <end position="303"/>
    </location>
</feature>
<accession>A0A517PH22</accession>
<dbReference type="Gene3D" id="1.25.10.10">
    <property type="entry name" value="Leucine-rich Repeat Variant"/>
    <property type="match status" value="2"/>
</dbReference>
<protein>
    <submittedName>
        <fullName evidence="4">Tetratricopeptide repeat protein</fullName>
    </submittedName>
</protein>
<dbReference type="SUPFAM" id="SSF48452">
    <property type="entry name" value="TPR-like"/>
    <property type="match status" value="1"/>
</dbReference>
<dbReference type="InterPro" id="IPR011989">
    <property type="entry name" value="ARM-like"/>
</dbReference>
<dbReference type="SUPFAM" id="SSF48371">
    <property type="entry name" value="ARM repeat"/>
    <property type="match status" value="1"/>
</dbReference>
<evidence type="ECO:0000313" key="5">
    <source>
        <dbReference type="Proteomes" id="UP000320421"/>
    </source>
</evidence>
<feature type="compositionally biased region" description="Basic and acidic residues" evidence="2">
    <location>
        <begin position="312"/>
        <end position="329"/>
    </location>
</feature>
<dbReference type="PANTHER" id="PTHR12697">
    <property type="entry name" value="PBS LYASE HEAT-LIKE PROTEIN"/>
    <property type="match status" value="1"/>
</dbReference>
<dbReference type="InterPro" id="IPR011990">
    <property type="entry name" value="TPR-like_helical_dom_sf"/>
</dbReference>
<sequence precursor="true">MKRCSIWAAVLSASVAVPFAGCTHMPTAMLPASAKAKVLDSKMEVAQNLENKKELKKAKETYEDIFEADPKRALACHRLAIVSYRVGEREEALEYFKKAEALTPENPELLSDYGYALYKMKKLDEAEKVLQRSVKLEPDNERAVTRLATVLGTQGKMHESYTQLCKISTPAEAHEIVAHLHAQRGEKREALERYQRSLAMSRMAAGESGGLKPGSAEFKQNEKLLKRVQMNIAQLSADPALKSAKPDVQMAQHSRSDTAKSKLETASAEQNTFRKFEVAQKTTPKQKPAPKAEPTREGFEPKTEVAATNDSPFRKIRDRIGKGSAKQEVENPFLTDPSLSEPAFEQESMEVAEVKSEKTPMKSQVDDSAQKREQAGSRLNEILAQAENRSQPEEEVSFRRLTDEAVAQMESASQADRQPVRNAEVRETQVAQATEKPAATQPAQKRSAYELMRDLQTELIADFTPADEQRVQVTPDFRQVAQSEMLRETQNPFERQQREAVSNSPFEDAEVAQIGTWNPVDPKSKSEQGKISTVSRQIEVEPVQPSQKPMVQNVSLSQPKREIVPPNSAAALCPNASGEVLYLVKQLDSSDVPELKQAVQRLGAMEAEAIASVPALRSLSLHENMGVRIQSAFALWRIEGNTDDSVPTLIEAMNSQVESDRSFAAAVLSQIGHQSQELTPILVRSLSDSNPYVRLHTAELLARNPDWKYQAHKTLSDCLMSKDVNIRWLACYSLADLQPEDDRVVAALSLALQDKASQVRAGAAYALGEIGPFAHKSIPELQKARFDTNSDVRTAARNALTRVSHRINAPSAN</sequence>
<dbReference type="Pfam" id="PF14559">
    <property type="entry name" value="TPR_19"/>
    <property type="match status" value="1"/>
</dbReference>
<dbReference type="GO" id="GO:0016491">
    <property type="term" value="F:oxidoreductase activity"/>
    <property type="evidence" value="ECO:0007669"/>
    <property type="project" value="TreeGrafter"/>
</dbReference>
<feature type="repeat" description="TPR" evidence="1">
    <location>
        <begin position="73"/>
        <end position="106"/>
    </location>
</feature>
<feature type="repeat" description="TPR" evidence="1">
    <location>
        <begin position="107"/>
        <end position="140"/>
    </location>
</feature>
<organism evidence="4 5">
    <name type="scientific">Gimesia chilikensis</name>
    <dbReference type="NCBI Taxonomy" id="2605989"/>
    <lineage>
        <taxon>Bacteria</taxon>
        <taxon>Pseudomonadati</taxon>
        <taxon>Planctomycetota</taxon>
        <taxon>Planctomycetia</taxon>
        <taxon>Planctomycetales</taxon>
        <taxon>Planctomycetaceae</taxon>
        <taxon>Gimesia</taxon>
    </lineage>
</organism>
<dbReference type="InterPro" id="IPR019734">
    <property type="entry name" value="TPR_rpt"/>
</dbReference>
<dbReference type="Pfam" id="PF13646">
    <property type="entry name" value="HEAT_2"/>
    <property type="match status" value="1"/>
</dbReference>
<feature type="region of interest" description="Disordered" evidence="2">
    <location>
        <begin position="241"/>
        <end position="375"/>
    </location>
</feature>
<dbReference type="InterPro" id="IPR016024">
    <property type="entry name" value="ARM-type_fold"/>
</dbReference>
<feature type="compositionally biased region" description="Basic and acidic residues" evidence="2">
    <location>
        <begin position="254"/>
        <end position="263"/>
    </location>
</feature>
<dbReference type="EMBL" id="CP036266">
    <property type="protein sequence ID" value="QDT18671.1"/>
    <property type="molecule type" value="Genomic_DNA"/>
</dbReference>
<dbReference type="OrthoDB" id="207906at2"/>
<dbReference type="AlphaFoldDB" id="A0A517PH22"/>
<dbReference type="PROSITE" id="PS50005">
    <property type="entry name" value="TPR"/>
    <property type="match status" value="2"/>
</dbReference>
<dbReference type="PANTHER" id="PTHR12697:SF5">
    <property type="entry name" value="DEOXYHYPUSINE HYDROXYLASE"/>
    <property type="match status" value="1"/>
</dbReference>
<feature type="chain" id="PRO_5021992588" evidence="3">
    <location>
        <begin position="21"/>
        <end position="813"/>
    </location>
</feature>
<dbReference type="Gene3D" id="1.25.40.10">
    <property type="entry name" value="Tetratricopeptide repeat domain"/>
    <property type="match status" value="1"/>
</dbReference>
<name>A0A517PH22_9PLAN</name>
<reference evidence="4 5" key="1">
    <citation type="submission" date="2019-02" db="EMBL/GenBank/DDBJ databases">
        <title>Deep-cultivation of Planctomycetes and their phenomic and genomic characterization uncovers novel biology.</title>
        <authorList>
            <person name="Wiegand S."/>
            <person name="Jogler M."/>
            <person name="Boedeker C."/>
            <person name="Pinto D."/>
            <person name="Vollmers J."/>
            <person name="Rivas-Marin E."/>
            <person name="Kohn T."/>
            <person name="Peeters S.H."/>
            <person name="Heuer A."/>
            <person name="Rast P."/>
            <person name="Oberbeckmann S."/>
            <person name="Bunk B."/>
            <person name="Jeske O."/>
            <person name="Meyerdierks A."/>
            <person name="Storesund J.E."/>
            <person name="Kallscheuer N."/>
            <person name="Luecker S."/>
            <person name="Lage O.M."/>
            <person name="Pohl T."/>
            <person name="Merkel B.J."/>
            <person name="Hornburger P."/>
            <person name="Mueller R.-W."/>
            <person name="Bruemmer F."/>
            <person name="Labrenz M."/>
            <person name="Spormann A.M."/>
            <person name="Op den Camp H."/>
            <person name="Overmann J."/>
            <person name="Amann R."/>
            <person name="Jetten M.S.M."/>
            <person name="Mascher T."/>
            <person name="Medema M.H."/>
            <person name="Devos D.P."/>
            <person name="Kaster A.-K."/>
            <person name="Ovreas L."/>
            <person name="Rohde M."/>
            <person name="Galperin M.Y."/>
            <person name="Jogler C."/>
        </authorList>
    </citation>
    <scope>NUCLEOTIDE SEQUENCE [LARGE SCALE GENOMIC DNA]</scope>
    <source>
        <strain evidence="4 5">HG66A1</strain>
    </source>
</reference>
<evidence type="ECO:0000256" key="2">
    <source>
        <dbReference type="SAM" id="MobiDB-lite"/>
    </source>
</evidence>
<evidence type="ECO:0000313" key="4">
    <source>
        <dbReference type="EMBL" id="QDT18671.1"/>
    </source>
</evidence>
<dbReference type="Proteomes" id="UP000320421">
    <property type="component" value="Chromosome"/>
</dbReference>
<proteinExistence type="predicted"/>
<keyword evidence="5" id="KW-1185">Reference proteome</keyword>
<feature type="region of interest" description="Disordered" evidence="2">
    <location>
        <begin position="407"/>
        <end position="446"/>
    </location>
</feature>
<feature type="compositionally biased region" description="Basic and acidic residues" evidence="2">
    <location>
        <begin position="352"/>
        <end position="375"/>
    </location>
</feature>
<evidence type="ECO:0000256" key="1">
    <source>
        <dbReference type="PROSITE-ProRule" id="PRU00339"/>
    </source>
</evidence>
<dbReference type="SMART" id="SM00567">
    <property type="entry name" value="EZ_HEAT"/>
    <property type="match status" value="4"/>
</dbReference>
<feature type="signal peptide" evidence="3">
    <location>
        <begin position="1"/>
        <end position="20"/>
    </location>
</feature>
<keyword evidence="1" id="KW-0802">TPR repeat</keyword>
<dbReference type="InterPro" id="IPR004155">
    <property type="entry name" value="PBS_lyase_HEAT"/>
</dbReference>